<dbReference type="AlphaFoldDB" id="A0A430A106"/>
<dbReference type="EMBL" id="NGJS01000002">
    <property type="protein sequence ID" value="RSU00060.1"/>
    <property type="molecule type" value="Genomic_DNA"/>
</dbReference>
<dbReference type="PANTHER" id="PTHR43477">
    <property type="entry name" value="DIHYDROANTICAPSIN 7-DEHYDROGENASE"/>
    <property type="match status" value="1"/>
</dbReference>
<dbReference type="InterPro" id="IPR036291">
    <property type="entry name" value="NAD(P)-bd_dom_sf"/>
</dbReference>
<name>A0A430A106_9ENTE</name>
<dbReference type="Pfam" id="PF13561">
    <property type="entry name" value="adh_short_C2"/>
    <property type="match status" value="1"/>
</dbReference>
<dbReference type="GO" id="GO:0016491">
    <property type="term" value="F:oxidoreductase activity"/>
    <property type="evidence" value="ECO:0007669"/>
    <property type="project" value="UniProtKB-KW"/>
</dbReference>
<dbReference type="PROSITE" id="PS00061">
    <property type="entry name" value="ADH_SHORT"/>
    <property type="match status" value="1"/>
</dbReference>
<evidence type="ECO:0000313" key="3">
    <source>
        <dbReference type="EMBL" id="RSU00060.1"/>
    </source>
</evidence>
<keyword evidence="4" id="KW-1185">Reference proteome</keyword>
<organism evidence="3 4">
    <name type="scientific">Vagococcus vulneris</name>
    <dbReference type="NCBI Taxonomy" id="1977869"/>
    <lineage>
        <taxon>Bacteria</taxon>
        <taxon>Bacillati</taxon>
        <taxon>Bacillota</taxon>
        <taxon>Bacilli</taxon>
        <taxon>Lactobacillales</taxon>
        <taxon>Enterococcaceae</taxon>
        <taxon>Vagococcus</taxon>
    </lineage>
</organism>
<dbReference type="CDD" id="cd05233">
    <property type="entry name" value="SDR_c"/>
    <property type="match status" value="1"/>
</dbReference>
<gene>
    <name evidence="3" type="ORF">CBF37_01800</name>
</gene>
<keyword evidence="2" id="KW-0560">Oxidoreductase</keyword>
<protein>
    <submittedName>
        <fullName evidence="3">3-oxoacyl-ACP reductase</fullName>
    </submittedName>
</protein>
<evidence type="ECO:0000313" key="4">
    <source>
        <dbReference type="Proteomes" id="UP000287857"/>
    </source>
</evidence>
<dbReference type="NCBIfam" id="NF005118">
    <property type="entry name" value="PRK06550.1"/>
    <property type="match status" value="1"/>
</dbReference>
<dbReference type="GO" id="GO:0008206">
    <property type="term" value="P:bile acid metabolic process"/>
    <property type="evidence" value="ECO:0007669"/>
    <property type="project" value="UniProtKB-ARBA"/>
</dbReference>
<dbReference type="FunFam" id="3.40.50.720:FF:000084">
    <property type="entry name" value="Short-chain dehydrogenase reductase"/>
    <property type="match status" value="1"/>
</dbReference>
<dbReference type="InterPro" id="IPR051122">
    <property type="entry name" value="SDR_DHRS6-like"/>
</dbReference>
<dbReference type="Proteomes" id="UP000287857">
    <property type="component" value="Unassembled WGS sequence"/>
</dbReference>
<dbReference type="PRINTS" id="PR00081">
    <property type="entry name" value="GDHRDH"/>
</dbReference>
<comment type="caution">
    <text evidence="3">The sequence shown here is derived from an EMBL/GenBank/DDBJ whole genome shotgun (WGS) entry which is preliminary data.</text>
</comment>
<dbReference type="RefSeq" id="WP_125983013.1">
    <property type="nucleotide sequence ID" value="NZ_NGJS01000002.1"/>
</dbReference>
<dbReference type="InterPro" id="IPR020904">
    <property type="entry name" value="Sc_DH/Rdtase_CS"/>
</dbReference>
<dbReference type="OrthoDB" id="9803333at2"/>
<dbReference type="SUPFAM" id="SSF51735">
    <property type="entry name" value="NAD(P)-binding Rossmann-fold domains"/>
    <property type="match status" value="1"/>
</dbReference>
<dbReference type="InterPro" id="IPR002347">
    <property type="entry name" value="SDR_fam"/>
</dbReference>
<proteinExistence type="inferred from homology"/>
<sequence>MRDTIRYSEYHGKTVLVSGAASGIGKAQAEAFLKQGAFVFGIDRQSRGLKELKDNFPDLFTFFIGDVTEQKDLEKWVADSLKVSPRIDILLNTAGILDSYRPLMETDESLWDKVYETNLKSYYRLIRLILPEMLKEKDGTIINMTSIAGLAAGGGGVAYTMAKHGVVGLTKQLALDYAANGIHVVGIAPGAIKTPMNAADFTGDAEMAKWVADETPCKRWAEPEEVADLTMFLASQKAKYLQGNIVPIDGGWLLK</sequence>
<comment type="similarity">
    <text evidence="1">Belongs to the short-chain dehydrogenases/reductases (SDR) family.</text>
</comment>
<accession>A0A430A106</accession>
<dbReference type="PRINTS" id="PR00080">
    <property type="entry name" value="SDRFAMILY"/>
</dbReference>
<evidence type="ECO:0000256" key="2">
    <source>
        <dbReference type="ARBA" id="ARBA00023002"/>
    </source>
</evidence>
<reference evidence="3 4" key="1">
    <citation type="submission" date="2017-05" db="EMBL/GenBank/DDBJ databases">
        <title>Vagococcus spp. assemblies.</title>
        <authorList>
            <person name="Gulvik C.A."/>
        </authorList>
    </citation>
    <scope>NUCLEOTIDE SEQUENCE [LARGE SCALE GENOMIC DNA]</scope>
    <source>
        <strain evidence="3 4">SS1995</strain>
    </source>
</reference>
<evidence type="ECO:0000256" key="1">
    <source>
        <dbReference type="ARBA" id="ARBA00006484"/>
    </source>
</evidence>
<dbReference type="PANTHER" id="PTHR43477:SF1">
    <property type="entry name" value="DIHYDROANTICAPSIN 7-DEHYDROGENASE"/>
    <property type="match status" value="1"/>
</dbReference>
<dbReference type="Gene3D" id="3.40.50.720">
    <property type="entry name" value="NAD(P)-binding Rossmann-like Domain"/>
    <property type="match status" value="1"/>
</dbReference>